<proteinExistence type="inferred from homology"/>
<dbReference type="Gene3D" id="1.10.439.10">
    <property type="entry name" value="Penicillin Amidohydrolase, domain 1"/>
    <property type="match status" value="1"/>
</dbReference>
<dbReference type="Gene3D" id="3.60.20.10">
    <property type="entry name" value="Glutamine Phosphoribosylpyrophosphate, subunit 1, domain 1"/>
    <property type="match status" value="1"/>
</dbReference>
<dbReference type="AlphaFoldDB" id="A0A1H2FE33"/>
<dbReference type="EMBL" id="LT629780">
    <property type="protein sequence ID" value="SDU05630.1"/>
    <property type="molecule type" value="Genomic_DNA"/>
</dbReference>
<evidence type="ECO:0000256" key="4">
    <source>
        <dbReference type="ARBA" id="ARBA00022764"/>
    </source>
</evidence>
<evidence type="ECO:0000256" key="5">
    <source>
        <dbReference type="ARBA" id="ARBA00022801"/>
    </source>
</evidence>
<dbReference type="STRING" id="1245526.SAMN05216580_1163"/>
<keyword evidence="3" id="KW-0732">Signal</keyword>
<evidence type="ECO:0000256" key="8">
    <source>
        <dbReference type="PIRSR" id="PIRSR001227-2"/>
    </source>
</evidence>
<keyword evidence="5" id="KW-0378">Hydrolase</keyword>
<dbReference type="InterPro" id="IPR029055">
    <property type="entry name" value="Ntn_hydrolases_N"/>
</dbReference>
<dbReference type="GO" id="GO:0017000">
    <property type="term" value="P:antibiotic biosynthetic process"/>
    <property type="evidence" value="ECO:0007669"/>
    <property type="project" value="InterPro"/>
</dbReference>
<feature type="binding site" evidence="8">
    <location>
        <position position="333"/>
    </location>
    <ligand>
        <name>Ca(2+)</name>
        <dbReference type="ChEBI" id="CHEBI:29108"/>
    </ligand>
</feature>
<feature type="binding site" evidence="8">
    <location>
        <position position="469"/>
    </location>
    <ligand>
        <name>Ca(2+)</name>
        <dbReference type="ChEBI" id="CHEBI:29108"/>
    </ligand>
</feature>
<name>A0A1H2FE33_9GAMM</name>
<evidence type="ECO:0000313" key="10">
    <source>
        <dbReference type="Proteomes" id="UP000243063"/>
    </source>
</evidence>
<dbReference type="CDD" id="cd03747">
    <property type="entry name" value="Ntn_PGA_like"/>
    <property type="match status" value="1"/>
</dbReference>
<protein>
    <submittedName>
        <fullName evidence="9">Penicillin amidase</fullName>
    </submittedName>
</protein>
<keyword evidence="10" id="KW-1185">Reference proteome</keyword>
<keyword evidence="8" id="KW-0479">Metal-binding</keyword>
<comment type="cofactor">
    <cofactor evidence="8">
        <name>Ca(2+)</name>
        <dbReference type="ChEBI" id="CHEBI:29108"/>
    </cofactor>
    <text evidence="8">Binds 1 Ca(2+) ion per dimer.</text>
</comment>
<dbReference type="Gene3D" id="2.30.120.10">
    <property type="match status" value="1"/>
</dbReference>
<dbReference type="InterPro" id="IPR043146">
    <property type="entry name" value="Penicillin_amidase_N_B-knob"/>
</dbReference>
<feature type="binding site" evidence="8">
    <location>
        <position position="197"/>
    </location>
    <ligand>
        <name>Ca(2+)</name>
        <dbReference type="ChEBI" id="CHEBI:29108"/>
    </ligand>
</feature>
<dbReference type="GO" id="GO:0046872">
    <property type="term" value="F:metal ion binding"/>
    <property type="evidence" value="ECO:0007669"/>
    <property type="project" value="UniProtKB-KW"/>
</dbReference>
<evidence type="ECO:0000256" key="7">
    <source>
        <dbReference type="PIRSR" id="PIRSR001227-1"/>
    </source>
</evidence>
<dbReference type="InterPro" id="IPR043147">
    <property type="entry name" value="Penicillin_amidase_A-knob"/>
</dbReference>
<keyword evidence="8" id="KW-0106">Calcium</keyword>
<dbReference type="Gene3D" id="1.10.1400.10">
    <property type="match status" value="1"/>
</dbReference>
<organism evidence="9 10">
    <name type="scientific">Geopseudomonas guangdongensis</name>
    <dbReference type="NCBI Taxonomy" id="1245526"/>
    <lineage>
        <taxon>Bacteria</taxon>
        <taxon>Pseudomonadati</taxon>
        <taxon>Pseudomonadota</taxon>
        <taxon>Gammaproteobacteria</taxon>
        <taxon>Pseudomonadales</taxon>
        <taxon>Pseudomonadaceae</taxon>
        <taxon>Geopseudomonas</taxon>
    </lineage>
</organism>
<evidence type="ECO:0000256" key="1">
    <source>
        <dbReference type="ARBA" id="ARBA00004418"/>
    </source>
</evidence>
<comment type="similarity">
    <text evidence="2">Belongs to the peptidase S45 family.</text>
</comment>
<keyword evidence="6" id="KW-0865">Zymogen</keyword>
<reference evidence="10" key="1">
    <citation type="submission" date="2016-10" db="EMBL/GenBank/DDBJ databases">
        <authorList>
            <person name="Varghese N."/>
            <person name="Submissions S."/>
        </authorList>
    </citation>
    <scope>NUCLEOTIDE SEQUENCE [LARGE SCALE GENOMIC DNA]</scope>
    <source>
        <strain evidence="10">CCTCC 2012022</strain>
    </source>
</reference>
<dbReference type="InterPro" id="IPR014395">
    <property type="entry name" value="Pen/GL7ACA/AHL_acylase"/>
</dbReference>
<sequence length="801" mass="86721">MPSPSPSSRRPRLRRWLGGLAALLALGVAGAVWYVSGQQPLRRGELPLAGLGAPVEVAYDSQGVPHIRAASEADLYRALGFLHAQERLFQMEMLRRLARGELAEVLGASLVDADRLFRTLRLDERARTMAARAAERGGPAWQALQAYLDGINQFQASRPLPMEFDLLGIRPRPFTAEDSFSVVGYMAYSFAAALRTEPVLTHIRDNLGADYLAIFAADTDTDTDTDTAGAPLAAADWRGLQALAALAGQLPGAGFAPFEGSNAWAIAGRRSASGKPQLAGDPHIAFSAPQVWYSAHLSAPGFELYGQFHALIPFALLGHNRDFGWSLTMFQNDDMDLIAERVHPEDPGQVWHAGRWVALEQRRERIAVKDAAPVELTLRRSPHGPLINDALGELGGPTPLALRWVFLDADNPILDAFYRLNRADRLDAARAAAADIHAPGLNLVWASARGDIAWWAAGQLLQRPAGADPAFVLDGASAAADTPRALPFAANPQEENPARGYVLSANQAPAGQAVPGYYNLADRHRRLQERLDARAAGWTLEHSRALQLEDATGYPQRLLAPLLAELRAAVPAAERPLLDELSAWDGAHRLDSRAAVLFNQLTYQIAREALADELGEAFFAALLDTRAIDSALPRLAGAADSPWWDDRRSAAREDRAAILARAWSASLAHLRATLGSEADWQWGRAHSLTFAHPLGRVAPLDRLLNAGPFAAPGGREVPNNLAHSLGPAPWAVEYGPSIRRLIDFAAPQQALASTPLGQSGIPFDRHYADQAVAYLQGGYRNMLLDAAEIAADTRGVLRLRP</sequence>
<dbReference type="Pfam" id="PF01804">
    <property type="entry name" value="Penicil_amidase"/>
    <property type="match status" value="1"/>
</dbReference>
<dbReference type="PANTHER" id="PTHR34218:SF5">
    <property type="entry name" value="PENICILLIN ACYLASE FAMILY PROTEIN"/>
    <property type="match status" value="1"/>
</dbReference>
<comment type="subcellular location">
    <subcellularLocation>
        <location evidence="1">Periplasm</location>
    </subcellularLocation>
</comment>
<accession>A0A1H2FE33</accession>
<dbReference type="InterPro" id="IPR002692">
    <property type="entry name" value="S45"/>
</dbReference>
<dbReference type="SUPFAM" id="SSF56235">
    <property type="entry name" value="N-terminal nucleophile aminohydrolases (Ntn hydrolases)"/>
    <property type="match status" value="1"/>
</dbReference>
<dbReference type="GO" id="GO:0042597">
    <property type="term" value="C:periplasmic space"/>
    <property type="evidence" value="ECO:0007669"/>
    <property type="project" value="UniProtKB-SubCell"/>
</dbReference>
<dbReference type="PIRSF" id="PIRSF001227">
    <property type="entry name" value="Pen_acylase"/>
    <property type="match status" value="1"/>
</dbReference>
<evidence type="ECO:0000256" key="3">
    <source>
        <dbReference type="ARBA" id="ARBA00022729"/>
    </source>
</evidence>
<feature type="active site" description="Nucleophile" evidence="7">
    <location>
        <position position="261"/>
    </location>
</feature>
<evidence type="ECO:0000256" key="2">
    <source>
        <dbReference type="ARBA" id="ARBA00006586"/>
    </source>
</evidence>
<evidence type="ECO:0000313" key="9">
    <source>
        <dbReference type="EMBL" id="SDU05630.1"/>
    </source>
</evidence>
<evidence type="ECO:0000256" key="6">
    <source>
        <dbReference type="ARBA" id="ARBA00023145"/>
    </source>
</evidence>
<keyword evidence="4" id="KW-0574">Periplasm</keyword>
<gene>
    <name evidence="9" type="ORF">SAMN05216580_1163</name>
</gene>
<dbReference type="Proteomes" id="UP000243063">
    <property type="component" value="Chromosome I"/>
</dbReference>
<feature type="binding site" evidence="8">
    <location>
        <position position="336"/>
    </location>
    <ligand>
        <name>Ca(2+)</name>
        <dbReference type="ChEBI" id="CHEBI:29108"/>
    </ligand>
</feature>
<dbReference type="PANTHER" id="PTHR34218">
    <property type="entry name" value="PEPTIDASE S45 PENICILLIN AMIDASE"/>
    <property type="match status" value="1"/>
</dbReference>
<dbReference type="GO" id="GO:0016811">
    <property type="term" value="F:hydrolase activity, acting on carbon-nitrogen (but not peptide) bonds, in linear amides"/>
    <property type="evidence" value="ECO:0007669"/>
    <property type="project" value="InterPro"/>
</dbReference>
<dbReference type="InterPro" id="IPR023343">
    <property type="entry name" value="Penicillin_amidase_dom1"/>
</dbReference>